<dbReference type="AlphaFoldDB" id="A0A1R4GBD8"/>
<dbReference type="GeneID" id="303173644"/>
<proteinExistence type="predicted"/>
<dbReference type="RefSeq" id="WP_143244721.1">
    <property type="nucleotide sequence ID" value="NZ_FUHU01000043.1"/>
</dbReference>
<protein>
    <submittedName>
        <fullName evidence="1">Uncharacterized protein</fullName>
    </submittedName>
</protein>
<evidence type="ECO:0000313" key="2">
    <source>
        <dbReference type="Proteomes" id="UP000195787"/>
    </source>
</evidence>
<dbReference type="EMBL" id="FUHU01000043">
    <property type="protein sequence ID" value="SJM65504.1"/>
    <property type="molecule type" value="Genomic_DNA"/>
</dbReference>
<keyword evidence="2" id="KW-1185">Reference proteome</keyword>
<dbReference type="OrthoDB" id="5061103at2"/>
<name>A0A1R4GBD8_9MICO</name>
<sequence>MTPVVTGRRISIGSRQLLDDEDVSWADSAGFASIHTASGFLLSRLEPAKRRAERRPRWSASVAAAAEVILETHRREGAGANARLASIAEIADAARLSYSSTAKALTDFDEAGYTEKVGASRGPTAGRALRDPGALLSDWAARQSMNAGDRVQLHVPWREPQRSLELLNDVIGDSEWAVSGAVAAEQIAPFLTQTVDLRAYIAQGELHEIRRMLTAVPDVREVRSGGRIMLKTAEPHLFALAERSGGVPVAPAVRVYADLVHRGGRLEEAAEHLREVAIGF</sequence>
<organism evidence="1 2">
    <name type="scientific">Agrococcus casei LMG 22410</name>
    <dbReference type="NCBI Taxonomy" id="1255656"/>
    <lineage>
        <taxon>Bacteria</taxon>
        <taxon>Bacillati</taxon>
        <taxon>Actinomycetota</taxon>
        <taxon>Actinomycetes</taxon>
        <taxon>Micrococcales</taxon>
        <taxon>Microbacteriaceae</taxon>
        <taxon>Agrococcus</taxon>
    </lineage>
</organism>
<reference evidence="1 2" key="1">
    <citation type="submission" date="2017-02" db="EMBL/GenBank/DDBJ databases">
        <authorList>
            <person name="Peterson S.W."/>
        </authorList>
    </citation>
    <scope>NUCLEOTIDE SEQUENCE [LARGE SCALE GENOMIC DNA]</scope>
    <source>
        <strain evidence="1 2">LMG 22410</strain>
    </source>
</reference>
<accession>A0A1R4GBD8</accession>
<evidence type="ECO:0000313" key="1">
    <source>
        <dbReference type="EMBL" id="SJM65504.1"/>
    </source>
</evidence>
<dbReference type="Proteomes" id="UP000195787">
    <property type="component" value="Unassembled WGS sequence"/>
</dbReference>
<gene>
    <name evidence="1" type="ORF">CZ674_10535</name>
</gene>